<feature type="region of interest" description="Disordered" evidence="1">
    <location>
        <begin position="99"/>
        <end position="133"/>
    </location>
</feature>
<gene>
    <name evidence="2" type="ORF">EVAR_21077_1</name>
</gene>
<feature type="compositionally biased region" description="Low complexity" evidence="1">
    <location>
        <begin position="111"/>
        <end position="127"/>
    </location>
</feature>
<dbReference type="EMBL" id="BGZK01000254">
    <property type="protein sequence ID" value="GBP32043.1"/>
    <property type="molecule type" value="Genomic_DNA"/>
</dbReference>
<dbReference type="AlphaFoldDB" id="A0A4C1UZW2"/>
<dbReference type="Proteomes" id="UP000299102">
    <property type="component" value="Unassembled WGS sequence"/>
</dbReference>
<accession>A0A4C1UZW2</accession>
<evidence type="ECO:0000313" key="2">
    <source>
        <dbReference type="EMBL" id="GBP32043.1"/>
    </source>
</evidence>
<sequence length="191" mass="20903">MSGKRGKNVSQRSFFICSPITASELDNYPTSTRASPTRRVIKAETQGLRAPTALLNHVHTSTIQRALPLKTACVTKHEKLGHASRSRVLSQARCDLDAAGGARGGVRRPDGIPARGSAPGPARAAAPPDTPHPANTFLDVRTAARFLTVTEITEKKLSRKRIRLSRHFRRIEYVCTREYRLSLSLSSPLPS</sequence>
<evidence type="ECO:0000256" key="1">
    <source>
        <dbReference type="SAM" id="MobiDB-lite"/>
    </source>
</evidence>
<protein>
    <submittedName>
        <fullName evidence="2">Uncharacterized protein</fullName>
    </submittedName>
</protein>
<keyword evidence="3" id="KW-1185">Reference proteome</keyword>
<name>A0A4C1UZW2_EUMVA</name>
<reference evidence="2 3" key="1">
    <citation type="journal article" date="2019" name="Commun. Biol.">
        <title>The bagworm genome reveals a unique fibroin gene that provides high tensile strength.</title>
        <authorList>
            <person name="Kono N."/>
            <person name="Nakamura H."/>
            <person name="Ohtoshi R."/>
            <person name="Tomita M."/>
            <person name="Numata K."/>
            <person name="Arakawa K."/>
        </authorList>
    </citation>
    <scope>NUCLEOTIDE SEQUENCE [LARGE SCALE GENOMIC DNA]</scope>
</reference>
<comment type="caution">
    <text evidence="2">The sequence shown here is derived from an EMBL/GenBank/DDBJ whole genome shotgun (WGS) entry which is preliminary data.</text>
</comment>
<proteinExistence type="predicted"/>
<organism evidence="2 3">
    <name type="scientific">Eumeta variegata</name>
    <name type="common">Bagworm moth</name>
    <name type="synonym">Eumeta japonica</name>
    <dbReference type="NCBI Taxonomy" id="151549"/>
    <lineage>
        <taxon>Eukaryota</taxon>
        <taxon>Metazoa</taxon>
        <taxon>Ecdysozoa</taxon>
        <taxon>Arthropoda</taxon>
        <taxon>Hexapoda</taxon>
        <taxon>Insecta</taxon>
        <taxon>Pterygota</taxon>
        <taxon>Neoptera</taxon>
        <taxon>Endopterygota</taxon>
        <taxon>Lepidoptera</taxon>
        <taxon>Glossata</taxon>
        <taxon>Ditrysia</taxon>
        <taxon>Tineoidea</taxon>
        <taxon>Psychidae</taxon>
        <taxon>Oiketicinae</taxon>
        <taxon>Eumeta</taxon>
    </lineage>
</organism>
<evidence type="ECO:0000313" key="3">
    <source>
        <dbReference type="Proteomes" id="UP000299102"/>
    </source>
</evidence>